<accession>A0A1V6SRK1</accession>
<dbReference type="GO" id="GO:0016829">
    <property type="term" value="F:lyase activity"/>
    <property type="evidence" value="ECO:0007669"/>
    <property type="project" value="UniProtKB-KW"/>
</dbReference>
<protein>
    <recommendedName>
        <fullName evidence="3">Scytalone dehydratase-like domain-containing protein</fullName>
    </recommendedName>
</protein>
<dbReference type="Pfam" id="PF02982">
    <property type="entry name" value="Scytalone_dh"/>
    <property type="match status" value="1"/>
</dbReference>
<dbReference type="Proteomes" id="UP000191285">
    <property type="component" value="Unassembled WGS sequence"/>
</dbReference>
<gene>
    <name evidence="4" type="ORF">PENSTE_c023G05607</name>
</gene>
<dbReference type="AlphaFoldDB" id="A0A1V6SRK1"/>
<proteinExistence type="inferred from homology"/>
<comment type="similarity">
    <text evidence="1">Belongs to the scytalone dehydratase family.</text>
</comment>
<dbReference type="InterPro" id="IPR049884">
    <property type="entry name" value="Scytalone_dh"/>
</dbReference>
<reference evidence="5" key="1">
    <citation type="journal article" date="2017" name="Nat. Microbiol.">
        <title>Global analysis of biosynthetic gene clusters reveals vast potential of secondary metabolite production in Penicillium species.</title>
        <authorList>
            <person name="Nielsen J.C."/>
            <person name="Grijseels S."/>
            <person name="Prigent S."/>
            <person name="Ji B."/>
            <person name="Dainat J."/>
            <person name="Nielsen K.F."/>
            <person name="Frisvad J.C."/>
            <person name="Workman M."/>
            <person name="Nielsen J."/>
        </authorList>
    </citation>
    <scope>NUCLEOTIDE SEQUENCE [LARGE SCALE GENOMIC DNA]</scope>
    <source>
        <strain evidence="5">IBT 24891</strain>
    </source>
</reference>
<dbReference type="Gene3D" id="3.10.450.50">
    <property type="match status" value="1"/>
</dbReference>
<dbReference type="SUPFAM" id="SSF54427">
    <property type="entry name" value="NTF2-like"/>
    <property type="match status" value="1"/>
</dbReference>
<keyword evidence="5" id="KW-1185">Reference proteome</keyword>
<dbReference type="InterPro" id="IPR032710">
    <property type="entry name" value="NTF2-like_dom_sf"/>
</dbReference>
<evidence type="ECO:0000313" key="4">
    <source>
        <dbReference type="EMBL" id="OQE16662.1"/>
    </source>
</evidence>
<evidence type="ECO:0000256" key="1">
    <source>
        <dbReference type="ARBA" id="ARBA00008584"/>
    </source>
</evidence>
<comment type="caution">
    <text evidence="4">The sequence shown here is derived from an EMBL/GenBank/DDBJ whole genome shotgun (WGS) entry which is preliminary data.</text>
</comment>
<feature type="domain" description="Scytalone dehydratase-like" evidence="3">
    <location>
        <begin position="197"/>
        <end position="330"/>
    </location>
</feature>
<evidence type="ECO:0000313" key="5">
    <source>
        <dbReference type="Proteomes" id="UP000191285"/>
    </source>
</evidence>
<dbReference type="EMBL" id="MLKD01000023">
    <property type="protein sequence ID" value="OQE16662.1"/>
    <property type="molecule type" value="Genomic_DNA"/>
</dbReference>
<evidence type="ECO:0000259" key="3">
    <source>
        <dbReference type="Pfam" id="PF02982"/>
    </source>
</evidence>
<sequence>MAYFFTGGFETEREAMVNNLLSDCRKIEALKNLNTNDRIQIQRLLAQSLTSYTKKLEKWKRKVEGEWPLKENPRCFETKCDRLIEEMQILIQTLQPIQYHSEELRNRFYKFKCPSYTIPESKSNPEVQSRNDRQLSEVMDIFCIQVGTLTVHVDEFNPSIEDLGKKADSKQFLSQSRASAMPGSLGNSSVDAIWFRFNSPDWERLRNVLAPNLLVDYSIMGKDCIPEMSSDDFITMLSSPDLIGNPLIFTQHLIGVGSYECLSENEISAIYQVRGAHQSYSDSSLKVVARRGHGHGNVKHWYKRIDGVWKLAGVRPELYWAEHELSKMFPAMGTKL</sequence>
<keyword evidence="2" id="KW-0456">Lyase</keyword>
<dbReference type="STRING" id="303698.A0A1V6SRK1"/>
<organism evidence="4 5">
    <name type="scientific">Penicillium steckii</name>
    <dbReference type="NCBI Taxonomy" id="303698"/>
    <lineage>
        <taxon>Eukaryota</taxon>
        <taxon>Fungi</taxon>
        <taxon>Dikarya</taxon>
        <taxon>Ascomycota</taxon>
        <taxon>Pezizomycotina</taxon>
        <taxon>Eurotiomycetes</taxon>
        <taxon>Eurotiomycetidae</taxon>
        <taxon>Eurotiales</taxon>
        <taxon>Aspergillaceae</taxon>
        <taxon>Penicillium</taxon>
    </lineage>
</organism>
<evidence type="ECO:0000256" key="2">
    <source>
        <dbReference type="ARBA" id="ARBA00023239"/>
    </source>
</evidence>
<dbReference type="OrthoDB" id="5281072at2759"/>
<name>A0A1V6SRK1_9EURO</name>